<reference evidence="2" key="2">
    <citation type="submission" date="2013-12" db="EMBL/GenBank/DDBJ databases">
        <title>Evolution of pathogenesis and genome organization in the Tremellales.</title>
        <authorList>
            <person name="Cuomo C."/>
            <person name="Litvintseva A."/>
            <person name="Heitman J."/>
            <person name="Chen Y."/>
            <person name="Sun S."/>
            <person name="Springer D."/>
            <person name="Dromer F."/>
            <person name="Young S."/>
            <person name="Zeng Q."/>
            <person name="Chapman S."/>
            <person name="Gujja S."/>
            <person name="Saif S."/>
            <person name="Birren B."/>
        </authorList>
    </citation>
    <scope>NUCLEOTIDE SEQUENCE [LARGE SCALE GENOMIC DNA]</scope>
    <source>
        <strain evidence="2">CBS 10435</strain>
    </source>
</reference>
<evidence type="ECO:0000313" key="2">
    <source>
        <dbReference type="Proteomes" id="UP000092583"/>
    </source>
</evidence>
<dbReference type="Proteomes" id="UP000092583">
    <property type="component" value="Unassembled WGS sequence"/>
</dbReference>
<gene>
    <name evidence="1" type="ORF">L486_04919</name>
</gene>
<accession>A0A1B9IPP6</accession>
<dbReference type="AlphaFoldDB" id="A0A1B9IPP6"/>
<sequence>MPQQSAQSSSGTDPTAICSCKRTDQPYITLPGSQQFCEELCKNDPSCHASLSSHSQNMQGNYGQGGTNEGAFETFDSMASHFEGAQQGSSENLGGNFNFSAPSRPAERGTAAYDRIQVSGLLDMQAQVASMSPEQQETFHQWLGHYTRTGEEWYNPDDGQHNPNAG</sequence>
<proteinExistence type="predicted"/>
<name>A0A1B9IPP6_9TREE</name>
<dbReference type="EMBL" id="KI669463">
    <property type="protein sequence ID" value="OCF57461.1"/>
    <property type="molecule type" value="Genomic_DNA"/>
</dbReference>
<protein>
    <submittedName>
        <fullName evidence="1">Uncharacterized protein</fullName>
    </submittedName>
</protein>
<evidence type="ECO:0000313" key="1">
    <source>
        <dbReference type="EMBL" id="OCF57461.1"/>
    </source>
</evidence>
<organism evidence="1 2">
    <name type="scientific">Kwoniella mangroviensis CBS 10435</name>
    <dbReference type="NCBI Taxonomy" id="1331196"/>
    <lineage>
        <taxon>Eukaryota</taxon>
        <taxon>Fungi</taxon>
        <taxon>Dikarya</taxon>
        <taxon>Basidiomycota</taxon>
        <taxon>Agaricomycotina</taxon>
        <taxon>Tremellomycetes</taxon>
        <taxon>Tremellales</taxon>
        <taxon>Cryptococcaceae</taxon>
        <taxon>Kwoniella</taxon>
    </lineage>
</organism>
<keyword evidence="2" id="KW-1185">Reference proteome</keyword>
<reference evidence="1 2" key="1">
    <citation type="submission" date="2013-07" db="EMBL/GenBank/DDBJ databases">
        <title>The Genome Sequence of Kwoniella mangroviensis CBS10435.</title>
        <authorList>
            <consortium name="The Broad Institute Genome Sequencing Platform"/>
            <person name="Cuomo C."/>
            <person name="Litvintseva A."/>
            <person name="Chen Y."/>
            <person name="Heitman J."/>
            <person name="Sun S."/>
            <person name="Springer D."/>
            <person name="Dromer F."/>
            <person name="Young S.K."/>
            <person name="Zeng Q."/>
            <person name="Gargeya S."/>
            <person name="Fitzgerald M."/>
            <person name="Abouelleil A."/>
            <person name="Alvarado L."/>
            <person name="Berlin A.M."/>
            <person name="Chapman S.B."/>
            <person name="Dewar J."/>
            <person name="Goldberg J."/>
            <person name="Griggs A."/>
            <person name="Gujja S."/>
            <person name="Hansen M."/>
            <person name="Howarth C."/>
            <person name="Imamovic A."/>
            <person name="Larimer J."/>
            <person name="McCowan C."/>
            <person name="Murphy C."/>
            <person name="Pearson M."/>
            <person name="Priest M."/>
            <person name="Roberts A."/>
            <person name="Saif S."/>
            <person name="Shea T."/>
            <person name="Sykes S."/>
            <person name="Wortman J."/>
            <person name="Nusbaum C."/>
            <person name="Birren B."/>
        </authorList>
    </citation>
    <scope>NUCLEOTIDE SEQUENCE [LARGE SCALE GENOMIC DNA]</scope>
    <source>
        <strain evidence="1 2">CBS 10435</strain>
    </source>
</reference>